<evidence type="ECO:0000313" key="4">
    <source>
        <dbReference type="Proteomes" id="UP000027395"/>
    </source>
</evidence>
<dbReference type="Proteomes" id="UP000027395">
    <property type="component" value="Chromosome"/>
</dbReference>
<dbReference type="Pfam" id="PF02325">
    <property type="entry name" value="CCB3_YggT"/>
    <property type="match status" value="1"/>
</dbReference>
<dbReference type="eggNOG" id="COG0762">
    <property type="taxonomic scope" value="Bacteria"/>
</dbReference>
<protein>
    <recommendedName>
        <fullName evidence="5">YggT family protein</fullName>
    </recommendedName>
</protein>
<gene>
    <name evidence="3" type="ORF">A19Y_1380</name>
</gene>
<evidence type="ECO:0000313" key="3">
    <source>
        <dbReference type="EMBL" id="KEI66440.1"/>
    </source>
</evidence>
<dbReference type="AlphaFoldDB" id="A0A073CR04"/>
<dbReference type="InterPro" id="IPR003425">
    <property type="entry name" value="CCB3/YggT"/>
</dbReference>
<keyword evidence="2" id="KW-1133">Transmembrane helix</keyword>
<dbReference type="PANTHER" id="PTHR33219:SF14">
    <property type="entry name" value="PROTEIN COFACTOR ASSEMBLY OF COMPLEX C SUBUNIT B CCB3, CHLOROPLASTIC-RELATED"/>
    <property type="match status" value="1"/>
</dbReference>
<comment type="similarity">
    <text evidence="1">Belongs to the YggT family.</text>
</comment>
<keyword evidence="2" id="KW-0472">Membrane</keyword>
<dbReference type="PATRIC" id="fig|388467.6.peg.1325"/>
<organism evidence="3 4">
    <name type="scientific">Planktothrix agardhii (strain NIVA-CYA 126/8)</name>
    <dbReference type="NCBI Taxonomy" id="388467"/>
    <lineage>
        <taxon>Bacteria</taxon>
        <taxon>Bacillati</taxon>
        <taxon>Cyanobacteriota</taxon>
        <taxon>Cyanophyceae</taxon>
        <taxon>Oscillatoriophycideae</taxon>
        <taxon>Oscillatoriales</taxon>
        <taxon>Microcoleaceae</taxon>
        <taxon>Planktothrix</taxon>
    </lineage>
</organism>
<feature type="transmembrane region" description="Helical" evidence="2">
    <location>
        <begin position="39"/>
        <end position="63"/>
    </location>
</feature>
<feature type="transmembrane region" description="Helical" evidence="2">
    <location>
        <begin position="102"/>
        <end position="123"/>
    </location>
</feature>
<dbReference type="STRING" id="388467.A19Y_1380"/>
<keyword evidence="2" id="KW-0812">Transmembrane</keyword>
<dbReference type="HOGENOM" id="CLU_1946792_0_0_3"/>
<dbReference type="GO" id="GO:0016020">
    <property type="term" value="C:membrane"/>
    <property type="evidence" value="ECO:0007669"/>
    <property type="project" value="InterPro"/>
</dbReference>
<reference evidence="3 4" key="1">
    <citation type="journal article" date="2014" name="Appl. Environ. Microbiol.">
        <title>Elucidation of insertion elements encoded on plasmids and in vitro construction of shuttle vectors from the toxic cyanobacterium Planktothrix.</title>
        <authorList>
            <person name="Christiansen G."/>
            <person name="Goesmann A."/>
            <person name="Kurmayer R."/>
        </authorList>
    </citation>
    <scope>NUCLEOTIDE SEQUENCE [LARGE SCALE GENOMIC DNA]</scope>
    <source>
        <strain evidence="3 4">NIVA-CYA 126/8</strain>
    </source>
</reference>
<dbReference type="PANTHER" id="PTHR33219">
    <property type="entry name" value="YLMG HOMOLOG PROTEIN 2, CHLOROPLASTIC"/>
    <property type="match status" value="1"/>
</dbReference>
<evidence type="ECO:0000256" key="1">
    <source>
        <dbReference type="ARBA" id="ARBA00010894"/>
    </source>
</evidence>
<sequence>MILAAGLNLSPGFQCGTLGNITLCQISVKHPKNFMALPLGLLASTLAQFLNIYMLILFVRILLSWFPTINWYDPPFSILSQLTDPYLNLFRSFIPPLGGIDFSAIIAIFALQFGSQVIIALLGSMQQVF</sequence>
<dbReference type="EMBL" id="CM002803">
    <property type="protein sequence ID" value="KEI66440.1"/>
    <property type="molecule type" value="Genomic_DNA"/>
</dbReference>
<name>A0A073CR04_PLAA1</name>
<proteinExistence type="inferred from homology"/>
<evidence type="ECO:0008006" key="5">
    <source>
        <dbReference type="Google" id="ProtNLM"/>
    </source>
</evidence>
<evidence type="ECO:0000256" key="2">
    <source>
        <dbReference type="SAM" id="Phobius"/>
    </source>
</evidence>
<accession>A0A073CR04</accession>
<keyword evidence="4" id="KW-1185">Reference proteome</keyword>